<evidence type="ECO:0000313" key="3">
    <source>
        <dbReference type="Proteomes" id="UP000317178"/>
    </source>
</evidence>
<dbReference type="OrthoDB" id="255861at2"/>
<feature type="transmembrane region" description="Helical" evidence="1">
    <location>
        <begin position="102"/>
        <end position="122"/>
    </location>
</feature>
<keyword evidence="1" id="KW-0472">Membrane</keyword>
<protein>
    <recommendedName>
        <fullName evidence="4">VanZ like family protein</fullName>
    </recommendedName>
</protein>
<dbReference type="SUPFAM" id="SSF49785">
    <property type="entry name" value="Galactose-binding domain-like"/>
    <property type="match status" value="1"/>
</dbReference>
<accession>A0A518CM28</accession>
<reference evidence="2 3" key="1">
    <citation type="submission" date="2019-02" db="EMBL/GenBank/DDBJ databases">
        <title>Deep-cultivation of Planctomycetes and their phenomic and genomic characterization uncovers novel biology.</title>
        <authorList>
            <person name="Wiegand S."/>
            <person name="Jogler M."/>
            <person name="Boedeker C."/>
            <person name="Pinto D."/>
            <person name="Vollmers J."/>
            <person name="Rivas-Marin E."/>
            <person name="Kohn T."/>
            <person name="Peeters S.H."/>
            <person name="Heuer A."/>
            <person name="Rast P."/>
            <person name="Oberbeckmann S."/>
            <person name="Bunk B."/>
            <person name="Jeske O."/>
            <person name="Meyerdierks A."/>
            <person name="Storesund J.E."/>
            <person name="Kallscheuer N."/>
            <person name="Luecker S."/>
            <person name="Lage O.M."/>
            <person name="Pohl T."/>
            <person name="Merkel B.J."/>
            <person name="Hornburger P."/>
            <person name="Mueller R.-W."/>
            <person name="Bruemmer F."/>
            <person name="Labrenz M."/>
            <person name="Spormann A.M."/>
            <person name="Op den Camp H."/>
            <person name="Overmann J."/>
            <person name="Amann R."/>
            <person name="Jetten M.S.M."/>
            <person name="Mascher T."/>
            <person name="Medema M.H."/>
            <person name="Devos D.P."/>
            <person name="Kaster A.-K."/>
            <person name="Ovreas L."/>
            <person name="Rohde M."/>
            <person name="Galperin M.Y."/>
            <person name="Jogler C."/>
        </authorList>
    </citation>
    <scope>NUCLEOTIDE SEQUENCE [LARGE SCALE GENOMIC DNA]</scope>
    <source>
        <strain evidence="2 3">Pla110</strain>
    </source>
</reference>
<feature type="transmembrane region" description="Helical" evidence="1">
    <location>
        <begin position="129"/>
        <end position="146"/>
    </location>
</feature>
<evidence type="ECO:0008006" key="4">
    <source>
        <dbReference type="Google" id="ProtNLM"/>
    </source>
</evidence>
<evidence type="ECO:0000256" key="1">
    <source>
        <dbReference type="SAM" id="Phobius"/>
    </source>
</evidence>
<dbReference type="Gene3D" id="2.60.120.430">
    <property type="entry name" value="Galactose-binding lectin"/>
    <property type="match status" value="1"/>
</dbReference>
<dbReference type="KEGG" id="plon:Pla110_20170"/>
<keyword evidence="3" id="KW-1185">Reference proteome</keyword>
<keyword evidence="1" id="KW-0812">Transmembrane</keyword>
<feature type="transmembrane region" description="Helical" evidence="1">
    <location>
        <begin position="72"/>
        <end position="90"/>
    </location>
</feature>
<name>A0A518CM28_9PLAN</name>
<evidence type="ECO:0000313" key="2">
    <source>
        <dbReference type="EMBL" id="QDU80290.1"/>
    </source>
</evidence>
<dbReference type="AlphaFoldDB" id="A0A518CM28"/>
<dbReference type="EMBL" id="CP036281">
    <property type="protein sequence ID" value="QDU80290.1"/>
    <property type="molecule type" value="Genomic_DNA"/>
</dbReference>
<feature type="transmembrane region" description="Helical" evidence="1">
    <location>
        <begin position="43"/>
        <end position="65"/>
    </location>
</feature>
<dbReference type="RefSeq" id="WP_144995562.1">
    <property type="nucleotide sequence ID" value="NZ_CP036281.1"/>
</dbReference>
<dbReference type="Proteomes" id="UP000317178">
    <property type="component" value="Chromosome"/>
</dbReference>
<gene>
    <name evidence="2" type="ORF">Pla110_20170</name>
</gene>
<sequence>MLNSLPRLNLSYVIPITFVALLFIMMLTPLPDLGYVFGSLVNFMHIPVFAGLSLIVWVLTGPLLVHRPVAKAFLVWVIVGLIGSGFELLQYQSGRSASLHDIGANLVGSGLMLSFLLSTVAFTPKAQRFWRIVSLGCLFVAFYTPLTEVYDVCRMRLEFPRIADFETSNELHRWRAENVTISRSEHFAVDSRYSLHVEFHPGRFSAIYIPYSVPDWREYSQLVMDIYVPAESAPVPLYLKLEDSLHDGTYDDRFHAYYDLEPGSHHLTIPLSDIKLAAREFDLSTVRLFQFMLWEQDQPHEFYVDAIRLE</sequence>
<keyword evidence="1" id="KW-1133">Transmembrane helix</keyword>
<feature type="transmembrane region" description="Helical" evidence="1">
    <location>
        <begin position="12"/>
        <end position="31"/>
    </location>
</feature>
<proteinExistence type="predicted"/>
<organism evidence="2 3">
    <name type="scientific">Polystyrenella longa</name>
    <dbReference type="NCBI Taxonomy" id="2528007"/>
    <lineage>
        <taxon>Bacteria</taxon>
        <taxon>Pseudomonadati</taxon>
        <taxon>Planctomycetota</taxon>
        <taxon>Planctomycetia</taxon>
        <taxon>Planctomycetales</taxon>
        <taxon>Planctomycetaceae</taxon>
        <taxon>Polystyrenella</taxon>
    </lineage>
</organism>
<dbReference type="InterPro" id="IPR008979">
    <property type="entry name" value="Galactose-bd-like_sf"/>
</dbReference>